<dbReference type="OrthoDB" id="2635672at2759"/>
<dbReference type="InterPro" id="IPR001810">
    <property type="entry name" value="F-box_dom"/>
</dbReference>
<sequence>MGKRKKARCSNVFQGSLQSNPFHFPPILRLPNEILHNICMLIENPATFVALGKVNRRFYALTRRQLTWEDYFNNWFSIYCGGGKRTPKIIVQIVRFLRRHVRGGWCRISQNSRWDVNSLMLDTRYANRTHVLDPSCPLPPKITTLSPAWMHWYLSGALGVIPSHWYSDRFISDEELESSQVYLEDILLAGNIRETWLERSKRAPNNEPWDEKRYFSGWYKFMKGGSKECKCGKLGYTYEYLEESGL</sequence>
<protein>
    <recommendedName>
        <fullName evidence="1">F-box domain-containing protein</fullName>
    </recommendedName>
</protein>
<dbReference type="Proteomes" id="UP000275078">
    <property type="component" value="Unassembled WGS sequence"/>
</dbReference>
<accession>A0A3N4I4R6</accession>
<reference evidence="2 3" key="1">
    <citation type="journal article" date="2018" name="Nat. Ecol. Evol.">
        <title>Pezizomycetes genomes reveal the molecular basis of ectomycorrhizal truffle lifestyle.</title>
        <authorList>
            <person name="Murat C."/>
            <person name="Payen T."/>
            <person name="Noel B."/>
            <person name="Kuo A."/>
            <person name="Morin E."/>
            <person name="Chen J."/>
            <person name="Kohler A."/>
            <person name="Krizsan K."/>
            <person name="Balestrini R."/>
            <person name="Da Silva C."/>
            <person name="Montanini B."/>
            <person name="Hainaut M."/>
            <person name="Levati E."/>
            <person name="Barry K.W."/>
            <person name="Belfiori B."/>
            <person name="Cichocki N."/>
            <person name="Clum A."/>
            <person name="Dockter R.B."/>
            <person name="Fauchery L."/>
            <person name="Guy J."/>
            <person name="Iotti M."/>
            <person name="Le Tacon F."/>
            <person name="Lindquist E.A."/>
            <person name="Lipzen A."/>
            <person name="Malagnac F."/>
            <person name="Mello A."/>
            <person name="Molinier V."/>
            <person name="Miyauchi S."/>
            <person name="Poulain J."/>
            <person name="Riccioni C."/>
            <person name="Rubini A."/>
            <person name="Sitrit Y."/>
            <person name="Splivallo R."/>
            <person name="Traeger S."/>
            <person name="Wang M."/>
            <person name="Zifcakova L."/>
            <person name="Wipf D."/>
            <person name="Zambonelli A."/>
            <person name="Paolocci F."/>
            <person name="Nowrousian M."/>
            <person name="Ottonello S."/>
            <person name="Baldrian P."/>
            <person name="Spatafora J.W."/>
            <person name="Henrissat B."/>
            <person name="Nagy L.G."/>
            <person name="Aury J.M."/>
            <person name="Wincker P."/>
            <person name="Grigoriev I.V."/>
            <person name="Bonfante P."/>
            <person name="Martin F.M."/>
        </authorList>
    </citation>
    <scope>NUCLEOTIDE SEQUENCE [LARGE SCALE GENOMIC DNA]</scope>
    <source>
        <strain evidence="2 3">RN42</strain>
    </source>
</reference>
<proteinExistence type="predicted"/>
<dbReference type="Pfam" id="PF12937">
    <property type="entry name" value="F-box-like"/>
    <property type="match status" value="1"/>
</dbReference>
<dbReference type="PROSITE" id="PS50181">
    <property type="entry name" value="FBOX"/>
    <property type="match status" value="1"/>
</dbReference>
<dbReference type="EMBL" id="ML119688">
    <property type="protein sequence ID" value="RPA80457.1"/>
    <property type="molecule type" value="Genomic_DNA"/>
</dbReference>
<gene>
    <name evidence="2" type="ORF">BJ508DRAFT_307457</name>
</gene>
<dbReference type="InterPro" id="IPR036047">
    <property type="entry name" value="F-box-like_dom_sf"/>
</dbReference>
<name>A0A3N4I4R6_ASCIM</name>
<dbReference type="AlphaFoldDB" id="A0A3N4I4R6"/>
<organism evidence="2 3">
    <name type="scientific">Ascobolus immersus RN42</name>
    <dbReference type="NCBI Taxonomy" id="1160509"/>
    <lineage>
        <taxon>Eukaryota</taxon>
        <taxon>Fungi</taxon>
        <taxon>Dikarya</taxon>
        <taxon>Ascomycota</taxon>
        <taxon>Pezizomycotina</taxon>
        <taxon>Pezizomycetes</taxon>
        <taxon>Pezizales</taxon>
        <taxon>Ascobolaceae</taxon>
        <taxon>Ascobolus</taxon>
    </lineage>
</organism>
<dbReference type="SUPFAM" id="SSF81383">
    <property type="entry name" value="F-box domain"/>
    <property type="match status" value="1"/>
</dbReference>
<evidence type="ECO:0000313" key="3">
    <source>
        <dbReference type="Proteomes" id="UP000275078"/>
    </source>
</evidence>
<evidence type="ECO:0000259" key="1">
    <source>
        <dbReference type="PROSITE" id="PS50181"/>
    </source>
</evidence>
<evidence type="ECO:0000313" key="2">
    <source>
        <dbReference type="EMBL" id="RPA80457.1"/>
    </source>
</evidence>
<keyword evidence="3" id="KW-1185">Reference proteome</keyword>
<feature type="domain" description="F-box" evidence="1">
    <location>
        <begin position="24"/>
        <end position="71"/>
    </location>
</feature>